<organism evidence="2 3">
    <name type="scientific">Trifolium medium</name>
    <dbReference type="NCBI Taxonomy" id="97028"/>
    <lineage>
        <taxon>Eukaryota</taxon>
        <taxon>Viridiplantae</taxon>
        <taxon>Streptophyta</taxon>
        <taxon>Embryophyta</taxon>
        <taxon>Tracheophyta</taxon>
        <taxon>Spermatophyta</taxon>
        <taxon>Magnoliopsida</taxon>
        <taxon>eudicotyledons</taxon>
        <taxon>Gunneridae</taxon>
        <taxon>Pentapetalae</taxon>
        <taxon>rosids</taxon>
        <taxon>fabids</taxon>
        <taxon>Fabales</taxon>
        <taxon>Fabaceae</taxon>
        <taxon>Papilionoideae</taxon>
        <taxon>50 kb inversion clade</taxon>
        <taxon>NPAAA clade</taxon>
        <taxon>Hologalegina</taxon>
        <taxon>IRL clade</taxon>
        <taxon>Trifolieae</taxon>
        <taxon>Trifolium</taxon>
    </lineage>
</organism>
<sequence>KTMEAFLIILSATQLFYIAAIHGAAAIRR</sequence>
<accession>A0A392W2J7</accession>
<protein>
    <submittedName>
        <fullName evidence="2">Uncharacterized protein</fullName>
    </submittedName>
</protein>
<dbReference type="Proteomes" id="UP000265520">
    <property type="component" value="Unassembled WGS sequence"/>
</dbReference>
<dbReference type="AlphaFoldDB" id="A0A392W2J7"/>
<evidence type="ECO:0000256" key="1">
    <source>
        <dbReference type="SAM" id="Phobius"/>
    </source>
</evidence>
<evidence type="ECO:0000313" key="3">
    <source>
        <dbReference type="Proteomes" id="UP000265520"/>
    </source>
</evidence>
<feature type="transmembrane region" description="Helical" evidence="1">
    <location>
        <begin position="6"/>
        <end position="27"/>
    </location>
</feature>
<evidence type="ECO:0000313" key="2">
    <source>
        <dbReference type="EMBL" id="MCI93979.1"/>
    </source>
</evidence>
<comment type="caution">
    <text evidence="2">The sequence shown here is derived from an EMBL/GenBank/DDBJ whole genome shotgun (WGS) entry which is preliminary data.</text>
</comment>
<keyword evidence="1" id="KW-0472">Membrane</keyword>
<keyword evidence="3" id="KW-1185">Reference proteome</keyword>
<name>A0A392W2J7_9FABA</name>
<reference evidence="2 3" key="1">
    <citation type="journal article" date="2018" name="Front. Plant Sci.">
        <title>Red Clover (Trifolium pratense) and Zigzag Clover (T. medium) - A Picture of Genomic Similarities and Differences.</title>
        <authorList>
            <person name="Dluhosova J."/>
            <person name="Istvanek J."/>
            <person name="Nedelnik J."/>
            <person name="Repkova J."/>
        </authorList>
    </citation>
    <scope>NUCLEOTIDE SEQUENCE [LARGE SCALE GENOMIC DNA]</scope>
    <source>
        <strain evidence="3">cv. 10/8</strain>
        <tissue evidence="2">Leaf</tissue>
    </source>
</reference>
<dbReference type="EMBL" id="LXQA011343943">
    <property type="protein sequence ID" value="MCI93979.1"/>
    <property type="molecule type" value="Genomic_DNA"/>
</dbReference>
<dbReference type="Pfam" id="PF05512">
    <property type="entry name" value="AWPM-19"/>
    <property type="match status" value="1"/>
</dbReference>
<proteinExistence type="predicted"/>
<dbReference type="InterPro" id="IPR008390">
    <property type="entry name" value="AWPM-19"/>
</dbReference>
<keyword evidence="1" id="KW-1133">Transmembrane helix</keyword>
<keyword evidence="1" id="KW-0812">Transmembrane</keyword>
<feature type="non-terminal residue" evidence="2">
    <location>
        <position position="1"/>
    </location>
</feature>